<organism evidence="1 2">
    <name type="scientific">Tieghemostelium lacteum</name>
    <name type="common">Slime mold</name>
    <name type="synonym">Dictyostelium lacteum</name>
    <dbReference type="NCBI Taxonomy" id="361077"/>
    <lineage>
        <taxon>Eukaryota</taxon>
        <taxon>Amoebozoa</taxon>
        <taxon>Evosea</taxon>
        <taxon>Eumycetozoa</taxon>
        <taxon>Dictyostelia</taxon>
        <taxon>Dictyosteliales</taxon>
        <taxon>Raperosteliaceae</taxon>
        <taxon>Tieghemostelium</taxon>
    </lineage>
</organism>
<dbReference type="EMBL" id="LODT01000006">
    <property type="protein sequence ID" value="KYR01720.1"/>
    <property type="molecule type" value="Genomic_DNA"/>
</dbReference>
<dbReference type="SUPFAM" id="SSF52047">
    <property type="entry name" value="RNI-like"/>
    <property type="match status" value="1"/>
</dbReference>
<dbReference type="Proteomes" id="UP000076078">
    <property type="component" value="Unassembled WGS sequence"/>
</dbReference>
<name>A0A152A671_TIELA</name>
<evidence type="ECO:0000313" key="2">
    <source>
        <dbReference type="Proteomes" id="UP000076078"/>
    </source>
</evidence>
<sequence>MLQRYLIIKIVNYLGYFYRNTPGYFDLLLRLKLVCREWYREVVPKIIYGKEVLILNDKDFIKYQEVIDKNQLHFRIELNGERSLENYKKYDNLRNNVYKYSIVTTDIIDIVYPSPILREIEYYPNYYNNPENPKRILSDDVSKNLSVFILNTSNWYQSNFQLYLSNYTTLFRKSENLNSFKIESNSDRASPSVVKDLCSITVFSELKSLILCNTVLTSDDVNQTLLKLIKLEELSFNEIVFSQNQPQSGFESIIENAIPNCHSLEYLNILDFTEDSIIPIESFVKCFNQTKTLKHVEITVFKVIFPEGVDKVYVENNTLEDISIAVDFEGIELRDIEDKIHFKGTSNLTHVIINFSQELSLQEVKDCHTQCGSLELREMMSIHSSKLLDLKLPKLEILYISCSYMFPHYILANEALLNLYKFILLNNTLKELDIKYSDFNIDAIVKILMIHKFSKITISAAYCSLEHLNHLVDTLCLPETQQLEYFVFSINSKDREKKSEYIQLLTRLITNNHTLKHIGWNAPQSNISQLPPLNDFEVALKSNPSLHTLKVKLKDKTLRKVLDRYLLRKRKRSINY</sequence>
<protein>
    <submittedName>
        <fullName evidence="1">CMP/dCMP deaminase</fullName>
    </submittedName>
</protein>
<dbReference type="InterPro" id="IPR032675">
    <property type="entry name" value="LRR_dom_sf"/>
</dbReference>
<dbReference type="AlphaFoldDB" id="A0A152A671"/>
<reference evidence="1 2" key="1">
    <citation type="submission" date="2015-12" db="EMBL/GenBank/DDBJ databases">
        <title>Dictyostelia acquired genes for synthesis and detection of signals that induce cell-type specialization by lateral gene transfer from prokaryotes.</title>
        <authorList>
            <person name="Gloeckner G."/>
            <person name="Schaap P."/>
        </authorList>
    </citation>
    <scope>NUCLEOTIDE SEQUENCE [LARGE SCALE GENOMIC DNA]</scope>
    <source>
        <strain evidence="1 2">TK</strain>
    </source>
</reference>
<dbReference type="Gene3D" id="3.80.10.10">
    <property type="entry name" value="Ribonuclease Inhibitor"/>
    <property type="match status" value="1"/>
</dbReference>
<accession>A0A152A671</accession>
<keyword evidence="2" id="KW-1185">Reference proteome</keyword>
<dbReference type="InParanoid" id="A0A152A671"/>
<comment type="caution">
    <text evidence="1">The sequence shown here is derived from an EMBL/GenBank/DDBJ whole genome shotgun (WGS) entry which is preliminary data.</text>
</comment>
<gene>
    <name evidence="1" type="ORF">DLAC_01730</name>
</gene>
<proteinExistence type="predicted"/>
<evidence type="ECO:0000313" key="1">
    <source>
        <dbReference type="EMBL" id="KYR01720.1"/>
    </source>
</evidence>